<evidence type="ECO:0000313" key="4">
    <source>
        <dbReference type="EMBL" id="MCM4082419.1"/>
    </source>
</evidence>
<name>A0ABT0Y8Q4_9ACTN</name>
<evidence type="ECO:0000256" key="2">
    <source>
        <dbReference type="PROSITE-ProRule" id="PRU00284"/>
    </source>
</evidence>
<evidence type="ECO:0000259" key="3">
    <source>
        <dbReference type="PROSITE" id="PS50111"/>
    </source>
</evidence>
<dbReference type="SUPFAM" id="SSF58104">
    <property type="entry name" value="Methyl-accepting chemotaxis protein (MCP) signaling domain"/>
    <property type="match status" value="1"/>
</dbReference>
<gene>
    <name evidence="4" type="ORF">LXN57_33115</name>
</gene>
<dbReference type="Proteomes" id="UP001523216">
    <property type="component" value="Unassembled WGS sequence"/>
</dbReference>
<dbReference type="PANTHER" id="PTHR32089:SF112">
    <property type="entry name" value="LYSOZYME-LIKE PROTEIN-RELATED"/>
    <property type="match status" value="1"/>
</dbReference>
<dbReference type="Pfam" id="PF00015">
    <property type="entry name" value="MCPsignal"/>
    <property type="match status" value="1"/>
</dbReference>
<accession>A0ABT0Y8Q4</accession>
<dbReference type="Pfam" id="PF13185">
    <property type="entry name" value="GAF_2"/>
    <property type="match status" value="2"/>
</dbReference>
<dbReference type="InterPro" id="IPR029016">
    <property type="entry name" value="GAF-like_dom_sf"/>
</dbReference>
<dbReference type="RefSeq" id="WP_251802150.1">
    <property type="nucleotide sequence ID" value="NZ_JAMQOL010000048.1"/>
</dbReference>
<keyword evidence="5" id="KW-1185">Reference proteome</keyword>
<dbReference type="InterPro" id="IPR004089">
    <property type="entry name" value="MCPsignal_dom"/>
</dbReference>
<keyword evidence="1 2" id="KW-0807">Transducer</keyword>
<evidence type="ECO:0000256" key="1">
    <source>
        <dbReference type="ARBA" id="ARBA00023224"/>
    </source>
</evidence>
<feature type="domain" description="Methyl-accepting transducer" evidence="3">
    <location>
        <begin position="490"/>
        <end position="649"/>
    </location>
</feature>
<dbReference type="Gene3D" id="1.10.287.950">
    <property type="entry name" value="Methyl-accepting chemotaxis protein"/>
    <property type="match status" value="1"/>
</dbReference>
<dbReference type="PANTHER" id="PTHR32089">
    <property type="entry name" value="METHYL-ACCEPTING CHEMOTAXIS PROTEIN MCPB"/>
    <property type="match status" value="1"/>
</dbReference>
<dbReference type="EMBL" id="JAMQOL010000048">
    <property type="protein sequence ID" value="MCM4082419.1"/>
    <property type="molecule type" value="Genomic_DNA"/>
</dbReference>
<protein>
    <submittedName>
        <fullName evidence="4">Methyl-accepting chemotaxis protein</fullName>
    </submittedName>
</protein>
<dbReference type="PROSITE" id="PS50111">
    <property type="entry name" value="CHEMOTAXIS_TRANSDUC_2"/>
    <property type="match status" value="1"/>
</dbReference>
<organism evidence="4 5">
    <name type="scientific">Paractinoplanes hotanensis</name>
    <dbReference type="NCBI Taxonomy" id="2906497"/>
    <lineage>
        <taxon>Bacteria</taxon>
        <taxon>Bacillati</taxon>
        <taxon>Actinomycetota</taxon>
        <taxon>Actinomycetes</taxon>
        <taxon>Micromonosporales</taxon>
        <taxon>Micromonosporaceae</taxon>
        <taxon>Paractinoplanes</taxon>
    </lineage>
</organism>
<comment type="caution">
    <text evidence="4">The sequence shown here is derived from an EMBL/GenBank/DDBJ whole genome shotgun (WGS) entry which is preliminary data.</text>
</comment>
<proteinExistence type="predicted"/>
<reference evidence="4 5" key="1">
    <citation type="submission" date="2022-06" db="EMBL/GenBank/DDBJ databases">
        <title>Actinoplanes abujensis sp. nov., isolated from Nigerian arid soil.</title>
        <authorList>
            <person name="Ding P."/>
        </authorList>
    </citation>
    <scope>NUCLEOTIDE SEQUENCE [LARGE SCALE GENOMIC DNA]</scope>
    <source>
        <strain evidence="5">TRM88002</strain>
    </source>
</reference>
<sequence length="649" mass="67883">MHAGGGRAVAESEETAVCGDAEAGIGIGELGDAIAEGGVVHAQVNVAALQYSGVLTRSRPCSMQYASYLPFELGEFAGLVGRGPDGARAHRTRRLADGQSWVIPQAALCRPMRVVPGGIRPGVVKGAPMGWFGGQNTAAQALAQAVATESQENTAAIIKVLDALAGADTAAGAARAALDAVRGSFGWTYGSYWRVNRAVKALRFVTESGDAGPEFRQVTLSASFAEGVGLAGRAWRARDLVFVADLGQLADCVRAPVAQRAGVKSGVCFPLFEDGAVVATMDFFATQTLNPSLQRLDTLRAVGRLVSQSLERLADGERQAAATADAGAVTTVLREVSAAASAADAARRALDTIRREFGWAYGSYWQIDPSDNELHFVVESGTAGEEFRRVTEQASFAEGVGLAGRAWRKKDMLFVRDLGDLTDCVRSPAAQRAGVKSGVALPLIVRGAVIGTMDFFTTEVLDELSDSRTDALRNAVFLIAEAMQRIEETNRVSVAGAELVTSIEEAERNVVQATTVAVEAQTMTVGANASVRRLEESSGKIGDVVKVITAIATQTNLLALNATIEAARAGELGKGFAVVAGEVKELAMSTGRATEDVGNLVTAIQTDAATVVEALAAIAQIVDRINETQTMISGVLTEQAAVTRDLVGA</sequence>
<evidence type="ECO:0000313" key="5">
    <source>
        <dbReference type="Proteomes" id="UP001523216"/>
    </source>
</evidence>
<dbReference type="InterPro" id="IPR003018">
    <property type="entry name" value="GAF"/>
</dbReference>
<dbReference type="SMART" id="SM00283">
    <property type="entry name" value="MA"/>
    <property type="match status" value="1"/>
</dbReference>
<dbReference type="Gene3D" id="3.30.450.40">
    <property type="match status" value="2"/>
</dbReference>
<dbReference type="SUPFAM" id="SSF55781">
    <property type="entry name" value="GAF domain-like"/>
    <property type="match status" value="2"/>
</dbReference>